<dbReference type="GO" id="GO:0000978">
    <property type="term" value="F:RNA polymerase II cis-regulatory region sequence-specific DNA binding"/>
    <property type="evidence" value="ECO:0007669"/>
    <property type="project" value="TreeGrafter"/>
</dbReference>
<evidence type="ECO:0000256" key="2">
    <source>
        <dbReference type="ARBA" id="ARBA00004123"/>
    </source>
</evidence>
<dbReference type="PROSITE" id="PS50157">
    <property type="entry name" value="ZINC_FINGER_C2H2_2"/>
    <property type="match status" value="5"/>
</dbReference>
<dbReference type="SMART" id="SM00355">
    <property type="entry name" value="ZnF_C2H2"/>
    <property type="match status" value="5"/>
</dbReference>
<evidence type="ECO:0000256" key="5">
    <source>
        <dbReference type="ARBA" id="ARBA00022737"/>
    </source>
</evidence>
<dbReference type="PANTHER" id="PTHR14003:SF23">
    <property type="entry name" value="ZINC FINGER PROTEIN 143"/>
    <property type="match status" value="1"/>
</dbReference>
<dbReference type="GO" id="GO:0000981">
    <property type="term" value="F:DNA-binding transcription factor activity, RNA polymerase II-specific"/>
    <property type="evidence" value="ECO:0007669"/>
    <property type="project" value="TreeGrafter"/>
</dbReference>
<keyword evidence="11" id="KW-0539">Nucleus</keyword>
<comment type="subcellular location">
    <subcellularLocation>
        <location evidence="2">Nucleus</location>
    </subcellularLocation>
</comment>
<dbReference type="Proteomes" id="UP000694621">
    <property type="component" value="Unplaced"/>
</dbReference>
<dbReference type="FunFam" id="3.30.160.60:FF:000226">
    <property type="entry name" value="Zinc finger protein 236 variant"/>
    <property type="match status" value="1"/>
</dbReference>
<dbReference type="PANTHER" id="PTHR14003">
    <property type="entry name" value="TRANSCRIPTIONAL REPRESSOR PROTEIN YY"/>
    <property type="match status" value="1"/>
</dbReference>
<evidence type="ECO:0000313" key="15">
    <source>
        <dbReference type="Proteomes" id="UP000694621"/>
    </source>
</evidence>
<keyword evidence="4" id="KW-0479">Metal-binding</keyword>
<feature type="domain" description="C2H2-type" evidence="13">
    <location>
        <begin position="164"/>
        <end position="191"/>
    </location>
</feature>
<comment type="similarity">
    <text evidence="3">Belongs to the krueppel C2H2-type zinc-finger protein family.</text>
</comment>
<accession>A0A8B9GPQ3</accession>
<feature type="domain" description="C2H2-type" evidence="13">
    <location>
        <begin position="127"/>
        <end position="154"/>
    </location>
</feature>
<dbReference type="FunFam" id="3.30.160.60:FF:000202">
    <property type="entry name" value="Zinc finger protein 574"/>
    <property type="match status" value="1"/>
</dbReference>
<dbReference type="GO" id="GO:0045893">
    <property type="term" value="P:positive regulation of DNA-templated transcription"/>
    <property type="evidence" value="ECO:0007669"/>
    <property type="project" value="UniProtKB-ARBA"/>
</dbReference>
<dbReference type="GO" id="GO:0008270">
    <property type="term" value="F:zinc ion binding"/>
    <property type="evidence" value="ECO:0007669"/>
    <property type="project" value="UniProtKB-KW"/>
</dbReference>
<dbReference type="AlphaFoldDB" id="A0A8B9GPQ3"/>
<evidence type="ECO:0000256" key="9">
    <source>
        <dbReference type="ARBA" id="ARBA00023125"/>
    </source>
</evidence>
<evidence type="ECO:0000313" key="14">
    <source>
        <dbReference type="Ensembl" id="ENSAMXP00005001147.1"/>
    </source>
</evidence>
<dbReference type="Pfam" id="PF00096">
    <property type="entry name" value="zf-C2H2"/>
    <property type="match status" value="4"/>
</dbReference>
<evidence type="ECO:0000256" key="8">
    <source>
        <dbReference type="ARBA" id="ARBA00023015"/>
    </source>
</evidence>
<dbReference type="GO" id="GO:0000785">
    <property type="term" value="C:chromatin"/>
    <property type="evidence" value="ECO:0007669"/>
    <property type="project" value="TreeGrafter"/>
</dbReference>
<keyword evidence="5" id="KW-0677">Repeat</keyword>
<proteinExistence type="inferred from homology"/>
<dbReference type="GO" id="GO:0005667">
    <property type="term" value="C:transcription regulator complex"/>
    <property type="evidence" value="ECO:0007669"/>
    <property type="project" value="TreeGrafter"/>
</dbReference>
<dbReference type="Gene3D" id="3.30.160.60">
    <property type="entry name" value="Classic Zinc Finger"/>
    <property type="match status" value="5"/>
</dbReference>
<organism evidence="14 15">
    <name type="scientific">Astyanax mexicanus</name>
    <name type="common">Blind cave fish</name>
    <name type="synonym">Astyanax fasciatus mexicanus</name>
    <dbReference type="NCBI Taxonomy" id="7994"/>
    <lineage>
        <taxon>Eukaryota</taxon>
        <taxon>Metazoa</taxon>
        <taxon>Chordata</taxon>
        <taxon>Craniata</taxon>
        <taxon>Vertebrata</taxon>
        <taxon>Euteleostomi</taxon>
        <taxon>Actinopterygii</taxon>
        <taxon>Neopterygii</taxon>
        <taxon>Teleostei</taxon>
        <taxon>Ostariophysi</taxon>
        <taxon>Characiformes</taxon>
        <taxon>Characoidei</taxon>
        <taxon>Acestrorhamphidae</taxon>
        <taxon>Acestrorhamphinae</taxon>
        <taxon>Astyanax</taxon>
    </lineage>
</organism>
<keyword evidence="6 12" id="KW-0863">Zinc-finger</keyword>
<dbReference type="InterPro" id="IPR036236">
    <property type="entry name" value="Znf_C2H2_sf"/>
</dbReference>
<dbReference type="FunFam" id="3.30.160.60:FF:001498">
    <property type="entry name" value="Zinc finger protein 404"/>
    <property type="match status" value="2"/>
</dbReference>
<keyword evidence="8" id="KW-0805">Transcription regulation</keyword>
<evidence type="ECO:0000256" key="6">
    <source>
        <dbReference type="ARBA" id="ARBA00022771"/>
    </source>
</evidence>
<dbReference type="SUPFAM" id="SSF57667">
    <property type="entry name" value="beta-beta-alpha zinc fingers"/>
    <property type="match status" value="3"/>
</dbReference>
<dbReference type="Ensembl" id="ENSAMXT00005001293.1">
    <property type="protein sequence ID" value="ENSAMXP00005001147.1"/>
    <property type="gene ID" value="ENSAMXG00005000703.1"/>
</dbReference>
<comment type="function">
    <text evidence="1">May be involved in transcriptional regulation.</text>
</comment>
<feature type="domain" description="C2H2-type" evidence="13">
    <location>
        <begin position="99"/>
        <end position="126"/>
    </location>
</feature>
<evidence type="ECO:0000256" key="4">
    <source>
        <dbReference type="ARBA" id="ARBA00022723"/>
    </source>
</evidence>
<reference evidence="14" key="1">
    <citation type="submission" date="2025-08" db="UniProtKB">
        <authorList>
            <consortium name="Ensembl"/>
        </authorList>
    </citation>
    <scope>IDENTIFICATION</scope>
</reference>
<dbReference type="InterPro" id="IPR013087">
    <property type="entry name" value="Znf_C2H2_type"/>
</dbReference>
<evidence type="ECO:0000256" key="3">
    <source>
        <dbReference type="ARBA" id="ARBA00006991"/>
    </source>
</evidence>
<evidence type="ECO:0000256" key="10">
    <source>
        <dbReference type="ARBA" id="ARBA00023163"/>
    </source>
</evidence>
<evidence type="ECO:0000256" key="11">
    <source>
        <dbReference type="ARBA" id="ARBA00023242"/>
    </source>
</evidence>
<evidence type="ECO:0000259" key="13">
    <source>
        <dbReference type="PROSITE" id="PS50157"/>
    </source>
</evidence>
<dbReference type="GO" id="GO:0032502">
    <property type="term" value="P:developmental process"/>
    <property type="evidence" value="ECO:0007669"/>
    <property type="project" value="UniProtKB-ARBA"/>
</dbReference>
<protein>
    <recommendedName>
        <fullName evidence="13">C2H2-type domain-containing protein</fullName>
    </recommendedName>
</protein>
<evidence type="ECO:0000256" key="12">
    <source>
        <dbReference type="PROSITE-ProRule" id="PRU00042"/>
    </source>
</evidence>
<evidence type="ECO:0000256" key="7">
    <source>
        <dbReference type="ARBA" id="ARBA00022833"/>
    </source>
</evidence>
<dbReference type="PROSITE" id="PS00028">
    <property type="entry name" value="ZINC_FINGER_C2H2_1"/>
    <property type="match status" value="5"/>
</dbReference>
<sequence length="262" mass="30335">MAGRVISLPSVSPSTPVEVVEEETTYVPIIERPPSIKTIINRKSVPIQTTPGRKVLAVPYQVKQDEAKRNHVCVVCKKEFRYDCQLKNHMRTHTGEKLFQCSECGKSFRCLSFLSSHIKTHSLTRPFKCMLCSKTFRKKADLIKHTRVHTGEKPYKCSYLKIHQDCKVCGKAFSQIGNMKRHERVHTGERPFTCKECGKTYKHSSHLKTHMLNHTGERPWQFSGIRQCTIYRLVYRVRWGLHLYMHGIYTVRDSGVSQVLSK</sequence>
<keyword evidence="9" id="KW-0238">DNA-binding</keyword>
<keyword evidence="7" id="KW-0862">Zinc</keyword>
<evidence type="ECO:0000256" key="1">
    <source>
        <dbReference type="ARBA" id="ARBA00003767"/>
    </source>
</evidence>
<dbReference type="Pfam" id="PF13894">
    <property type="entry name" value="zf-C2H2_4"/>
    <property type="match status" value="1"/>
</dbReference>
<dbReference type="FunFam" id="3.30.160.60:FF:001732">
    <property type="entry name" value="Zgc:162936"/>
    <property type="match status" value="1"/>
</dbReference>
<feature type="domain" description="C2H2-type" evidence="13">
    <location>
        <begin position="71"/>
        <end position="98"/>
    </location>
</feature>
<keyword evidence="10" id="KW-0804">Transcription</keyword>
<dbReference type="GO" id="GO:0031519">
    <property type="term" value="C:PcG protein complex"/>
    <property type="evidence" value="ECO:0007669"/>
    <property type="project" value="TreeGrafter"/>
</dbReference>
<name>A0A8B9GPQ3_ASTMX</name>
<feature type="domain" description="C2H2-type" evidence="13">
    <location>
        <begin position="192"/>
        <end position="219"/>
    </location>
</feature>